<dbReference type="PRINTS" id="PR00080">
    <property type="entry name" value="SDRFAMILY"/>
</dbReference>
<feature type="transmembrane region" description="Helical" evidence="5">
    <location>
        <begin position="74"/>
        <end position="93"/>
    </location>
</feature>
<comment type="function">
    <text evidence="3">Putative oxidoreductase.</text>
</comment>
<reference evidence="6" key="1">
    <citation type="submission" date="2023-10" db="EMBL/GenBank/DDBJ databases">
        <title>Genome assemblies of two species of porcelain crab, Petrolisthes cinctipes and Petrolisthes manimaculis (Anomura: Porcellanidae).</title>
        <authorList>
            <person name="Angst P."/>
        </authorList>
    </citation>
    <scope>NUCLEOTIDE SEQUENCE</scope>
    <source>
        <strain evidence="6">PB745_01</strain>
        <tissue evidence="6">Gill</tissue>
    </source>
</reference>
<dbReference type="AlphaFoldDB" id="A0AAE1F1N0"/>
<dbReference type="PANTHER" id="PTHR44196">
    <property type="entry name" value="DEHYDROGENASE/REDUCTASE SDR FAMILY MEMBER 7B"/>
    <property type="match status" value="1"/>
</dbReference>
<dbReference type="GO" id="GO:0016491">
    <property type="term" value="F:oxidoreductase activity"/>
    <property type="evidence" value="ECO:0007669"/>
    <property type="project" value="UniProtKB-KW"/>
</dbReference>
<dbReference type="PRINTS" id="PR00081">
    <property type="entry name" value="GDHRDH"/>
</dbReference>
<evidence type="ECO:0000256" key="2">
    <source>
        <dbReference type="ARBA" id="ARBA00023002"/>
    </source>
</evidence>
<comment type="caution">
    <text evidence="6">The sequence shown here is derived from an EMBL/GenBank/DDBJ whole genome shotgun (WGS) entry which is preliminary data.</text>
</comment>
<dbReference type="InterPro" id="IPR036291">
    <property type="entry name" value="NAD(P)-bd_dom_sf"/>
</dbReference>
<evidence type="ECO:0000256" key="5">
    <source>
        <dbReference type="SAM" id="Phobius"/>
    </source>
</evidence>
<dbReference type="Gene3D" id="3.40.50.720">
    <property type="entry name" value="NAD(P)-binding Rossmann-like Domain"/>
    <property type="match status" value="1"/>
</dbReference>
<keyword evidence="2" id="KW-0560">Oxidoreductase</keyword>
<dbReference type="SUPFAM" id="SSF51735">
    <property type="entry name" value="NAD(P)-binding Rossmann-fold domains"/>
    <property type="match status" value="1"/>
</dbReference>
<dbReference type="InterPro" id="IPR002347">
    <property type="entry name" value="SDR_fam"/>
</dbReference>
<dbReference type="GO" id="GO:0016020">
    <property type="term" value="C:membrane"/>
    <property type="evidence" value="ECO:0007669"/>
    <property type="project" value="TreeGrafter"/>
</dbReference>
<organism evidence="6 7">
    <name type="scientific">Petrolisthes cinctipes</name>
    <name type="common">Flat porcelain crab</name>
    <dbReference type="NCBI Taxonomy" id="88211"/>
    <lineage>
        <taxon>Eukaryota</taxon>
        <taxon>Metazoa</taxon>
        <taxon>Ecdysozoa</taxon>
        <taxon>Arthropoda</taxon>
        <taxon>Crustacea</taxon>
        <taxon>Multicrustacea</taxon>
        <taxon>Malacostraca</taxon>
        <taxon>Eumalacostraca</taxon>
        <taxon>Eucarida</taxon>
        <taxon>Decapoda</taxon>
        <taxon>Pleocyemata</taxon>
        <taxon>Anomura</taxon>
        <taxon>Galatheoidea</taxon>
        <taxon>Porcellanidae</taxon>
        <taxon>Petrolisthes</taxon>
    </lineage>
</organism>
<evidence type="ECO:0000256" key="3">
    <source>
        <dbReference type="ARBA" id="ARBA00037096"/>
    </source>
</evidence>
<name>A0AAE1F1N0_PETCI</name>
<evidence type="ECO:0008006" key="8">
    <source>
        <dbReference type="Google" id="ProtNLM"/>
    </source>
</evidence>
<evidence type="ECO:0000256" key="4">
    <source>
        <dbReference type="RuleBase" id="RU000363"/>
    </source>
</evidence>
<dbReference type="Proteomes" id="UP001286313">
    <property type="component" value="Unassembled WGS sequence"/>
</dbReference>
<dbReference type="EMBL" id="JAWQEG010003622">
    <property type="protein sequence ID" value="KAK3865295.1"/>
    <property type="molecule type" value="Genomic_DNA"/>
</dbReference>
<keyword evidence="5" id="KW-0812">Transmembrane</keyword>
<sequence length="349" mass="37839">MTNTTSIWLDLASFLGHAFENTRAVVTWSSLPWILGWVTLTVMGPVVAVKVVYRTLQTLMSWAFSSDSGLRGKIVLVTGASSGVGEAVAHALYRRGARLILASRNTQKLNDLKEALLKTYKVEEVHVPTVVKLDLEDINSIPGVVTGLLTSHGHIDILINNAGMSYRGAAIDTDVSVDIRLMVVNYFGHVALTKALLPSMVKRKSGHILAVSSVQGKLALPFRSCYSASKHALQGFYDSLRAEVADSKILVSVVSPGYISTNLSLNAVTQDGSTYGITDKAIAEGMKPETVAESIVNCLLSGQEDMVLAPAVHQLVIILHTLTPTLISRYMKHRANQNRKDMTAVDKEK</sequence>
<comment type="similarity">
    <text evidence="1 4">Belongs to the short-chain dehydrogenases/reductases (SDR) family.</text>
</comment>
<accession>A0AAE1F1N0</accession>
<keyword evidence="7" id="KW-1185">Reference proteome</keyword>
<dbReference type="PIRSF" id="PIRSF000126">
    <property type="entry name" value="11-beta-HSD1"/>
    <property type="match status" value="1"/>
</dbReference>
<dbReference type="PROSITE" id="PS00061">
    <property type="entry name" value="ADH_SHORT"/>
    <property type="match status" value="1"/>
</dbReference>
<evidence type="ECO:0000313" key="6">
    <source>
        <dbReference type="EMBL" id="KAK3865295.1"/>
    </source>
</evidence>
<proteinExistence type="inferred from homology"/>
<dbReference type="InterPro" id="IPR020904">
    <property type="entry name" value="Sc_DH/Rdtase_CS"/>
</dbReference>
<dbReference type="NCBIfam" id="NF004825">
    <property type="entry name" value="PRK06181.1"/>
    <property type="match status" value="1"/>
</dbReference>
<keyword evidence="5" id="KW-1133">Transmembrane helix</keyword>
<protein>
    <recommendedName>
        <fullName evidence="8">Dehydrogenase/reductase SDR family protein 7-like</fullName>
    </recommendedName>
</protein>
<dbReference type="PANTHER" id="PTHR44196:SF1">
    <property type="entry name" value="DEHYDROGENASE_REDUCTASE SDR FAMILY MEMBER 7B"/>
    <property type="match status" value="1"/>
</dbReference>
<dbReference type="Pfam" id="PF00106">
    <property type="entry name" value="adh_short"/>
    <property type="match status" value="1"/>
</dbReference>
<evidence type="ECO:0000313" key="7">
    <source>
        <dbReference type="Proteomes" id="UP001286313"/>
    </source>
</evidence>
<keyword evidence="5" id="KW-0472">Membrane</keyword>
<evidence type="ECO:0000256" key="1">
    <source>
        <dbReference type="ARBA" id="ARBA00006484"/>
    </source>
</evidence>
<gene>
    <name evidence="6" type="ORF">Pcinc_029087</name>
</gene>
<feature type="transmembrane region" description="Helical" evidence="5">
    <location>
        <begin position="33"/>
        <end position="53"/>
    </location>
</feature>